<evidence type="ECO:0000259" key="6">
    <source>
        <dbReference type="Pfam" id="PF00496"/>
    </source>
</evidence>
<evidence type="ECO:0000313" key="8">
    <source>
        <dbReference type="Proteomes" id="UP001222683"/>
    </source>
</evidence>
<dbReference type="InterPro" id="IPR039424">
    <property type="entry name" value="SBP_5"/>
</dbReference>
<proteinExistence type="inferred from homology"/>
<evidence type="ECO:0000256" key="3">
    <source>
        <dbReference type="ARBA" id="ARBA00022448"/>
    </source>
</evidence>
<dbReference type="SUPFAM" id="SSF53850">
    <property type="entry name" value="Periplasmic binding protein-like II"/>
    <property type="match status" value="1"/>
</dbReference>
<keyword evidence="4" id="KW-0732">Signal</keyword>
<dbReference type="CDD" id="cd08504">
    <property type="entry name" value="PBP2_OppA"/>
    <property type="match status" value="1"/>
</dbReference>
<feature type="domain" description="Solute-binding protein family 5" evidence="6">
    <location>
        <begin position="74"/>
        <end position="459"/>
    </location>
</feature>
<dbReference type="PANTHER" id="PTHR30290">
    <property type="entry name" value="PERIPLASMIC BINDING COMPONENT OF ABC TRANSPORTER"/>
    <property type="match status" value="1"/>
</dbReference>
<evidence type="ECO:0000256" key="5">
    <source>
        <dbReference type="ARBA" id="ARBA00022856"/>
    </source>
</evidence>
<protein>
    <submittedName>
        <fullName evidence="7">Peptide ABC transporter substrate-binding protein</fullName>
    </submittedName>
</protein>
<gene>
    <name evidence="7" type="ORF">PSR59_02440</name>
</gene>
<dbReference type="GO" id="GO:1904680">
    <property type="term" value="F:peptide transmembrane transporter activity"/>
    <property type="evidence" value="ECO:0007669"/>
    <property type="project" value="TreeGrafter"/>
</dbReference>
<dbReference type="RefSeq" id="WP_273745284.1">
    <property type="nucleotide sequence ID" value="NZ_CP117692.1"/>
</dbReference>
<comment type="similarity">
    <text evidence="2">Belongs to the bacterial solute-binding protein 5 family.</text>
</comment>
<keyword evidence="5" id="KW-0571">Peptide transport</keyword>
<accession>A0AAQ3ATU3</accession>
<keyword evidence="3" id="KW-0813">Transport</keyword>
<name>A0AAQ3ATU3_9LACO</name>
<comment type="subcellular location">
    <subcellularLocation>
        <location evidence="1">Cell envelope</location>
    </subcellularLocation>
</comment>
<dbReference type="PANTHER" id="PTHR30290:SF10">
    <property type="entry name" value="PERIPLASMIC OLIGOPEPTIDE-BINDING PROTEIN-RELATED"/>
    <property type="match status" value="1"/>
</dbReference>
<dbReference type="GO" id="GO:0015833">
    <property type="term" value="P:peptide transport"/>
    <property type="evidence" value="ECO:0007669"/>
    <property type="project" value="UniProtKB-KW"/>
</dbReference>
<dbReference type="Gene3D" id="3.40.190.10">
    <property type="entry name" value="Periplasmic binding protein-like II"/>
    <property type="match status" value="1"/>
</dbReference>
<dbReference type="Gene3D" id="3.10.105.10">
    <property type="entry name" value="Dipeptide-binding Protein, Domain 3"/>
    <property type="match status" value="1"/>
</dbReference>
<dbReference type="GO" id="GO:0042597">
    <property type="term" value="C:periplasmic space"/>
    <property type="evidence" value="ECO:0007669"/>
    <property type="project" value="UniProtKB-ARBA"/>
</dbReference>
<dbReference type="PIRSF" id="PIRSF002741">
    <property type="entry name" value="MppA"/>
    <property type="match status" value="1"/>
</dbReference>
<dbReference type="InterPro" id="IPR030678">
    <property type="entry name" value="Peptide/Ni-bd"/>
</dbReference>
<dbReference type="GO" id="GO:0030313">
    <property type="term" value="C:cell envelope"/>
    <property type="evidence" value="ECO:0007669"/>
    <property type="project" value="UniProtKB-SubCell"/>
</dbReference>
<dbReference type="EMBL" id="CP117692">
    <property type="protein sequence ID" value="WDC82511.1"/>
    <property type="molecule type" value="Genomic_DNA"/>
</dbReference>
<dbReference type="FunFam" id="3.90.76.10:FF:000001">
    <property type="entry name" value="Oligopeptide ABC transporter substrate-binding protein"/>
    <property type="match status" value="1"/>
</dbReference>
<organism evidence="7 8">
    <name type="scientific">Ligilactobacillus ruminis</name>
    <dbReference type="NCBI Taxonomy" id="1623"/>
    <lineage>
        <taxon>Bacteria</taxon>
        <taxon>Bacillati</taxon>
        <taxon>Bacillota</taxon>
        <taxon>Bacilli</taxon>
        <taxon>Lactobacillales</taxon>
        <taxon>Lactobacillaceae</taxon>
        <taxon>Ligilactobacillus</taxon>
    </lineage>
</organism>
<dbReference type="AlphaFoldDB" id="A0AAQ3ATU3"/>
<dbReference type="Pfam" id="PF00496">
    <property type="entry name" value="SBP_bac_5"/>
    <property type="match status" value="1"/>
</dbReference>
<sequence length="538" mass="60714">MKKSMKTVLLTTTAFAMTGMVYCPKARADSGKTLNWSVQSDLETLDPQQCVDSTSGQMLNNVCEGLYRHGTNRLEKALAKSSKVSKDGLTWTFKLRKDGHWSNGDKVTANDFVYAFQRAVNPKTNDSNANLFGSIKNAGDIQKGKKKPNELGVSAPDNYTFVVHLSAKVPYFKSLLAGYPFAPVNQNAVEKYGEKYGTAAKYTVSNGPFVMKTWTGSQQRWNLEKNSHYWDRKHVKLDKVHVMVVKEASTGYNLYQTNKLDMVTLSNQQARNLKNNPEFVTREQGRMDYLSLNVNNEYLKNRNMRLALGYALKRKDMVNKVLGNGSKTPLSGVPQDFMTFKGKDFAKASHMKNATTYDKKKAQKLWNKGLKELGKSGQKVELTLLGDDDDTTKALNEYIQSAWQTTLKNLTVNVQCMPKTQRIARMMKHDFDVVYTSWGADFNDASTYLNLQARGSNYNFGQWDNDEYNKLFEVSATTDAGNNQKRWDDMVKAEKLLLNDGGILPTLQPANATMLKKRVKGLVYNPVGGYNWKGVYLK</sequence>
<evidence type="ECO:0000313" key="7">
    <source>
        <dbReference type="EMBL" id="WDC82511.1"/>
    </source>
</evidence>
<dbReference type="InterPro" id="IPR000914">
    <property type="entry name" value="SBP_5_dom"/>
</dbReference>
<evidence type="ECO:0000256" key="2">
    <source>
        <dbReference type="ARBA" id="ARBA00005695"/>
    </source>
</evidence>
<evidence type="ECO:0000256" key="1">
    <source>
        <dbReference type="ARBA" id="ARBA00004196"/>
    </source>
</evidence>
<dbReference type="GO" id="GO:0043190">
    <property type="term" value="C:ATP-binding cassette (ABC) transporter complex"/>
    <property type="evidence" value="ECO:0007669"/>
    <property type="project" value="InterPro"/>
</dbReference>
<dbReference type="Gene3D" id="3.90.76.10">
    <property type="entry name" value="Dipeptide-binding Protein, Domain 1"/>
    <property type="match status" value="1"/>
</dbReference>
<evidence type="ECO:0000256" key="4">
    <source>
        <dbReference type="ARBA" id="ARBA00022729"/>
    </source>
</evidence>
<dbReference type="Proteomes" id="UP001222683">
    <property type="component" value="Chromosome"/>
</dbReference>
<keyword evidence="5" id="KW-0653">Protein transport</keyword>
<reference evidence="7" key="1">
    <citation type="submission" date="2023-02" db="EMBL/GenBank/DDBJ databases">
        <title>Complete genome sequence of Lactobacillus ruminis CACC888 isolated from Pig feces.</title>
        <authorList>
            <person name="Park S."/>
            <person name="Park M.A."/>
            <person name="Kim D.-H."/>
            <person name="Kim Y."/>
        </authorList>
    </citation>
    <scope>NUCLEOTIDE SEQUENCE</scope>
    <source>
        <strain evidence="7">CACC888</strain>
    </source>
</reference>